<evidence type="ECO:0000313" key="6">
    <source>
        <dbReference type="EMBL" id="NDJ93656.1"/>
    </source>
</evidence>
<sequence>MTNRVEGYHTGSYNSAFVDMIQDKFNCCGMFGIIDWTNRTLQIPDSCCKREHRATNCSAVPSNLNDVGCIIPLEKGFLVSIPYLLAFLAIVGLSFIFLGALAAIGIRDASRYEYQHL</sequence>
<dbReference type="SUPFAM" id="SSF48652">
    <property type="entry name" value="Tetraspanin"/>
    <property type="match status" value="1"/>
</dbReference>
<dbReference type="InterPro" id="IPR018499">
    <property type="entry name" value="Tetraspanin/Peripherin"/>
</dbReference>
<evidence type="ECO:0000256" key="1">
    <source>
        <dbReference type="ARBA" id="ARBA00004141"/>
    </source>
</evidence>
<keyword evidence="3 5" id="KW-1133">Transmembrane helix</keyword>
<dbReference type="EMBL" id="GHBP01004453">
    <property type="protein sequence ID" value="NDJ93656.1"/>
    <property type="molecule type" value="Transcribed_RNA"/>
</dbReference>
<evidence type="ECO:0000256" key="2">
    <source>
        <dbReference type="ARBA" id="ARBA00022692"/>
    </source>
</evidence>
<organism evidence="6">
    <name type="scientific">Henneguya salminicola</name>
    <name type="common">Myxosporean</name>
    <dbReference type="NCBI Taxonomy" id="69463"/>
    <lineage>
        <taxon>Eukaryota</taxon>
        <taxon>Metazoa</taxon>
        <taxon>Cnidaria</taxon>
        <taxon>Myxozoa</taxon>
        <taxon>Myxosporea</taxon>
        <taxon>Bivalvulida</taxon>
        <taxon>Platysporina</taxon>
        <taxon>Myxobolidae</taxon>
        <taxon>Henneguya</taxon>
    </lineage>
</organism>
<dbReference type="CDD" id="cd03127">
    <property type="entry name" value="tetraspanin_LEL"/>
    <property type="match status" value="1"/>
</dbReference>
<reference evidence="6" key="1">
    <citation type="submission" date="2018-11" db="EMBL/GenBank/DDBJ databases">
        <title>Henneguya salminicola genome and transcriptome.</title>
        <authorList>
            <person name="Yahalomi D."/>
            <person name="Atkinson S.D."/>
            <person name="Neuhof M."/>
            <person name="Chang E.S."/>
            <person name="Philippe H."/>
            <person name="Cartwright P."/>
            <person name="Bartholomew J.L."/>
            <person name="Huchon D."/>
        </authorList>
    </citation>
    <scope>NUCLEOTIDE SEQUENCE</scope>
    <source>
        <strain evidence="6">Hz1</strain>
        <tissue evidence="6">Whole</tissue>
    </source>
</reference>
<dbReference type="Gene3D" id="1.10.1450.10">
    <property type="entry name" value="Tetraspanin"/>
    <property type="match status" value="1"/>
</dbReference>
<protein>
    <submittedName>
        <fullName evidence="6">Tetraspanin-11 (Trinotate prediction)</fullName>
    </submittedName>
</protein>
<dbReference type="InterPro" id="IPR008952">
    <property type="entry name" value="Tetraspanin_EC2_sf"/>
</dbReference>
<keyword evidence="2 5" id="KW-0812">Transmembrane</keyword>
<dbReference type="OrthoDB" id="9993879at2759"/>
<comment type="subcellular location">
    <subcellularLocation>
        <location evidence="1">Membrane</location>
        <topology evidence="1">Multi-pass membrane protein</topology>
    </subcellularLocation>
</comment>
<proteinExistence type="predicted"/>
<accession>A0A6G3MIA0</accession>
<dbReference type="GO" id="GO:0016020">
    <property type="term" value="C:membrane"/>
    <property type="evidence" value="ECO:0007669"/>
    <property type="project" value="UniProtKB-SubCell"/>
</dbReference>
<feature type="transmembrane region" description="Helical" evidence="5">
    <location>
        <begin position="83"/>
        <end position="106"/>
    </location>
</feature>
<evidence type="ECO:0000256" key="4">
    <source>
        <dbReference type="ARBA" id="ARBA00023136"/>
    </source>
</evidence>
<evidence type="ECO:0000256" key="3">
    <source>
        <dbReference type="ARBA" id="ARBA00022989"/>
    </source>
</evidence>
<name>A0A6G3MIA0_HENSL</name>
<dbReference type="Pfam" id="PF00335">
    <property type="entry name" value="Tetraspanin"/>
    <property type="match status" value="1"/>
</dbReference>
<dbReference type="AlphaFoldDB" id="A0A6G3MIA0"/>
<keyword evidence="4 5" id="KW-0472">Membrane</keyword>
<evidence type="ECO:0000256" key="5">
    <source>
        <dbReference type="SAM" id="Phobius"/>
    </source>
</evidence>